<reference evidence="3" key="1">
    <citation type="submission" date="2019-09" db="EMBL/GenBank/DDBJ databases">
        <authorList>
            <person name="Tao P."/>
            <person name="Yang T."/>
            <person name="Chen J."/>
            <person name="Lin C."/>
            <person name="Hu J."/>
            <person name="Zhu Y."/>
            <person name="Lv H."/>
            <person name="Tian M."/>
            <person name="Gao Q."/>
            <person name="Jia J."/>
        </authorList>
    </citation>
    <scope>NUCLEOTIDE SEQUENCE</scope>
    <source>
        <strain evidence="3">WV103</strain>
    </source>
</reference>
<keyword evidence="1" id="KW-0812">Transmembrane</keyword>
<sequence length="719" mass="83194">MWLYVFMIAVFVIFVIILIWQTNIVIVDLESQNQKYYDYFYYYCFNNNECHNDDDDDDDDNDYYNNNVSSHLDAFEEYYIRTLANKFSQKSVKIYKPTRQFSHNYDYDDVDDNIFVGLEPWQRLSDFVTLLHTLIGYGVRFRDVDDSLYLDAKLAYALNKAILIIYDHLLTWNDWFGGDDDDSGGGIALFECLQNTCIVLRGFYDLTNVTESLLYNYLLMSFDNNKKLSVVARTCLPYVYGQLLRGHTFDDIVREDRVRYAMEKISNRLVKVGNKGIRYDYVNFDDFDVRAYDVLIDSYFVFDYYNFMFGSNTINLDNVHRSLMLIANNRGIVNPLLVVSNTDYSEALSRIMDYPDGVYAADFNKILTIRNDSYFGSIVGQTFDVAYHSNKTTGVMPCVSAMTRKIWPNHSQRQEHHYHHHHHTIKTSQSLGLESGVLLFVDDNNVNYGDDDDTLPFVSKTKSGNSNNLYPSLAFTAIATTTNAGVMIMHARFEELNLEFYSYTLYHRHGMFHLYDKIKSLKNYKNNGSSNGNAKCVVLVRDTRLEPKWMTVSANTFQSNGVFAKHHNIVNDKDLPNFQVQTFDKFNLQTVEQHIDADLVNAGAGVACFSLLTRNDGDDNTVVVRVPDTNIIIITTNTICCIIDFPVVVLRDDDTRQITINDATNISRTIHHLSLDKITKPLSLMSMSVDNLKFSQRIKRQQDRFVLHDVHGDEFKFNF</sequence>
<dbReference type="InterPro" id="IPR008929">
    <property type="entry name" value="Chondroitin_lyas"/>
</dbReference>
<accession>A0A6N0C1M8</accession>
<evidence type="ECO:0000256" key="1">
    <source>
        <dbReference type="SAM" id="Phobius"/>
    </source>
</evidence>
<dbReference type="InterPro" id="IPR043082">
    <property type="entry name" value="Baculo_ODV-E66_core"/>
</dbReference>
<dbReference type="GO" id="GO:0019031">
    <property type="term" value="C:viral envelope"/>
    <property type="evidence" value="ECO:0007669"/>
    <property type="project" value="InterPro"/>
</dbReference>
<evidence type="ECO:0000259" key="2">
    <source>
        <dbReference type="Pfam" id="PF04850"/>
    </source>
</evidence>
<dbReference type="Pfam" id="PF04850">
    <property type="entry name" value="Baculo_E66"/>
    <property type="match status" value="1"/>
</dbReference>
<dbReference type="Gene3D" id="1.50.10.100">
    <property type="entry name" value="Chondroitin AC/alginate lyase"/>
    <property type="match status" value="1"/>
</dbReference>
<feature type="domain" description="Baculovirus ODV-E66 C-terminal" evidence="2">
    <location>
        <begin position="314"/>
        <end position="673"/>
    </location>
</feature>
<name>A0A6N0C1M8_9ABAC</name>
<dbReference type="Gene3D" id="2.70.98.100">
    <property type="entry name" value="Baculovirus E66 occlusion-derived virus envelope protein, domain 2"/>
    <property type="match status" value="1"/>
</dbReference>
<protein>
    <submittedName>
        <fullName evidence="3">Odv-e66</fullName>
    </submittedName>
</protein>
<dbReference type="EMBL" id="MN481987">
    <property type="protein sequence ID" value="QKO28938.1"/>
    <property type="molecule type" value="Genomic_DNA"/>
</dbReference>
<proteinExistence type="predicted"/>
<organism evidence="3">
    <name type="scientific">Spodoptera exigua multiple nucleopolyhedrovirus</name>
    <dbReference type="NCBI Taxonomy" id="10454"/>
    <lineage>
        <taxon>Viruses</taxon>
        <taxon>Viruses incertae sedis</taxon>
        <taxon>Naldaviricetes</taxon>
        <taxon>Lefavirales</taxon>
        <taxon>Baculoviridae</taxon>
        <taxon>Alphabaculovirus</taxon>
    </lineage>
</organism>
<feature type="transmembrane region" description="Helical" evidence="1">
    <location>
        <begin position="6"/>
        <end position="27"/>
    </location>
</feature>
<keyword evidence="1" id="KW-1133">Transmembrane helix</keyword>
<evidence type="ECO:0000313" key="3">
    <source>
        <dbReference type="EMBL" id="QKO28938.1"/>
    </source>
</evidence>
<dbReference type="InterPro" id="IPR006934">
    <property type="entry name" value="ODV-E66_C_baculovirus"/>
</dbReference>
<dbReference type="SUPFAM" id="SSF48230">
    <property type="entry name" value="Chondroitin AC/alginate lyase"/>
    <property type="match status" value="1"/>
</dbReference>
<keyword evidence="1" id="KW-0472">Membrane</keyword>